<dbReference type="Proteomes" id="UP000693981">
    <property type="component" value="Unassembled WGS sequence"/>
</dbReference>
<keyword evidence="2" id="KW-1185">Reference proteome</keyword>
<protein>
    <submittedName>
        <fullName evidence="1">Uncharacterized protein</fullName>
    </submittedName>
</protein>
<organism evidence="1 2">
    <name type="scientific">Phytophthora boehmeriae</name>
    <dbReference type="NCBI Taxonomy" id="109152"/>
    <lineage>
        <taxon>Eukaryota</taxon>
        <taxon>Sar</taxon>
        <taxon>Stramenopiles</taxon>
        <taxon>Oomycota</taxon>
        <taxon>Peronosporomycetes</taxon>
        <taxon>Peronosporales</taxon>
        <taxon>Peronosporaceae</taxon>
        <taxon>Phytophthora</taxon>
    </lineage>
</organism>
<proteinExistence type="predicted"/>
<evidence type="ECO:0000313" key="2">
    <source>
        <dbReference type="Proteomes" id="UP000693981"/>
    </source>
</evidence>
<dbReference type="EMBL" id="JAGDFL010000680">
    <property type="protein sequence ID" value="KAG7383016.1"/>
    <property type="molecule type" value="Genomic_DNA"/>
</dbReference>
<feature type="non-terminal residue" evidence="1">
    <location>
        <position position="1"/>
    </location>
</feature>
<reference evidence="1" key="1">
    <citation type="submission" date="2021-02" db="EMBL/GenBank/DDBJ databases">
        <authorList>
            <person name="Palmer J.M."/>
        </authorList>
    </citation>
    <scope>NUCLEOTIDE SEQUENCE</scope>
    <source>
        <strain evidence="1">SCRP23</strain>
    </source>
</reference>
<name>A0A8T1VPZ8_9STRA</name>
<sequence length="84" mass="9400">QELVATLSAFTQESVKVRDDAVLLLIKRFYDPVAGDVPLDGHDFYLFTIAANTDYDLSIHTEIEKTAKKANAHAQSPDGYDKWT</sequence>
<gene>
    <name evidence="1" type="ORF">PHYBOEH_010145</name>
</gene>
<dbReference type="AlphaFoldDB" id="A0A8T1VPZ8"/>
<comment type="caution">
    <text evidence="1">The sequence shown here is derived from an EMBL/GenBank/DDBJ whole genome shotgun (WGS) entry which is preliminary data.</text>
</comment>
<evidence type="ECO:0000313" key="1">
    <source>
        <dbReference type="EMBL" id="KAG7383016.1"/>
    </source>
</evidence>
<accession>A0A8T1VPZ8</accession>